<accession>A0ABR3V466</accession>
<proteinExistence type="predicted"/>
<dbReference type="Proteomes" id="UP001583172">
    <property type="component" value="Unassembled WGS sequence"/>
</dbReference>
<gene>
    <name evidence="2" type="ORF">VTJ49DRAFT_4925</name>
</gene>
<feature type="region of interest" description="Disordered" evidence="1">
    <location>
        <begin position="1"/>
        <end position="44"/>
    </location>
</feature>
<evidence type="ECO:0000256" key="1">
    <source>
        <dbReference type="SAM" id="MobiDB-lite"/>
    </source>
</evidence>
<organism evidence="2 3">
    <name type="scientific">Humicola insolens</name>
    <name type="common">Soft-rot fungus</name>
    <dbReference type="NCBI Taxonomy" id="85995"/>
    <lineage>
        <taxon>Eukaryota</taxon>
        <taxon>Fungi</taxon>
        <taxon>Dikarya</taxon>
        <taxon>Ascomycota</taxon>
        <taxon>Pezizomycotina</taxon>
        <taxon>Sordariomycetes</taxon>
        <taxon>Sordariomycetidae</taxon>
        <taxon>Sordariales</taxon>
        <taxon>Chaetomiaceae</taxon>
        <taxon>Mycothermus</taxon>
    </lineage>
</organism>
<protein>
    <submittedName>
        <fullName evidence="2">Uncharacterized protein</fullName>
    </submittedName>
</protein>
<dbReference type="InterPro" id="IPR019034">
    <property type="entry name" value="UPF0390"/>
</dbReference>
<reference evidence="2 3" key="1">
    <citation type="journal article" date="2024" name="Commun. Biol.">
        <title>Comparative genomic analysis of thermophilic fungi reveals convergent evolutionary adaptations and gene losses.</title>
        <authorList>
            <person name="Steindorff A.S."/>
            <person name="Aguilar-Pontes M.V."/>
            <person name="Robinson A.J."/>
            <person name="Andreopoulos B."/>
            <person name="LaButti K."/>
            <person name="Kuo A."/>
            <person name="Mondo S."/>
            <person name="Riley R."/>
            <person name="Otillar R."/>
            <person name="Haridas S."/>
            <person name="Lipzen A."/>
            <person name="Grimwood J."/>
            <person name="Schmutz J."/>
            <person name="Clum A."/>
            <person name="Reid I.D."/>
            <person name="Moisan M.C."/>
            <person name="Butler G."/>
            <person name="Nguyen T.T.M."/>
            <person name="Dewar K."/>
            <person name="Conant G."/>
            <person name="Drula E."/>
            <person name="Henrissat B."/>
            <person name="Hansel C."/>
            <person name="Singer S."/>
            <person name="Hutchinson M.I."/>
            <person name="de Vries R.P."/>
            <person name="Natvig D.O."/>
            <person name="Powell A.J."/>
            <person name="Tsang A."/>
            <person name="Grigoriev I.V."/>
        </authorList>
    </citation>
    <scope>NUCLEOTIDE SEQUENCE [LARGE SCALE GENOMIC DNA]</scope>
    <source>
        <strain evidence="2 3">CBS 620.91</strain>
    </source>
</reference>
<evidence type="ECO:0000313" key="3">
    <source>
        <dbReference type="Proteomes" id="UP001583172"/>
    </source>
</evidence>
<sequence>MAQGAVKKIPKPALGGKGGKAASKQQAKRSGVTKAKKPKTTADKLQKKFTAGLVERTEKMLGERAGHLELIGKGRKKGAEKEFKGGSRKFANLASPQAVISLSDQVGIFI</sequence>
<keyword evidence="3" id="KW-1185">Reference proteome</keyword>
<name>A0ABR3V466_HUMIN</name>
<dbReference type="Pfam" id="PF09495">
    <property type="entry name" value="DUF2462"/>
    <property type="match status" value="1"/>
</dbReference>
<comment type="caution">
    <text evidence="2">The sequence shown here is derived from an EMBL/GenBank/DDBJ whole genome shotgun (WGS) entry which is preliminary data.</text>
</comment>
<evidence type="ECO:0000313" key="2">
    <source>
        <dbReference type="EMBL" id="KAL1836564.1"/>
    </source>
</evidence>
<dbReference type="EMBL" id="JAZGSY010000396">
    <property type="protein sequence ID" value="KAL1836564.1"/>
    <property type="molecule type" value="Genomic_DNA"/>
</dbReference>